<evidence type="ECO:0000313" key="10">
    <source>
        <dbReference type="Proteomes" id="UP000030755"/>
    </source>
</evidence>
<dbReference type="InterPro" id="IPR016024">
    <property type="entry name" value="ARM-type_fold"/>
</dbReference>
<evidence type="ECO:0000256" key="3">
    <source>
        <dbReference type="ARBA" id="ARBA00022454"/>
    </source>
</evidence>
<evidence type="ECO:0000256" key="6">
    <source>
        <dbReference type="ARBA" id="ARBA00023067"/>
    </source>
</evidence>
<dbReference type="EMBL" id="KE561265">
    <property type="protein sequence ID" value="EPZ31304.1"/>
    <property type="molecule type" value="Genomic_DNA"/>
</dbReference>
<accession>A0A075AND5</accession>
<dbReference type="GO" id="GO:0007076">
    <property type="term" value="P:mitotic chromosome condensation"/>
    <property type="evidence" value="ECO:0007669"/>
    <property type="project" value="InterPro"/>
</dbReference>
<dbReference type="OMA" id="XYIQSIP"/>
<reference evidence="9 10" key="1">
    <citation type="journal article" date="2013" name="Curr. Biol.">
        <title>Shared signatures of parasitism and phylogenomics unite Cryptomycota and microsporidia.</title>
        <authorList>
            <person name="James T.Y."/>
            <person name="Pelin A."/>
            <person name="Bonen L."/>
            <person name="Ahrendt S."/>
            <person name="Sain D."/>
            <person name="Corradi N."/>
            <person name="Stajich J.E."/>
        </authorList>
    </citation>
    <scope>NUCLEOTIDE SEQUENCE [LARGE SCALE GENOMIC DNA]</scope>
    <source>
        <strain evidence="9 10">CSF55</strain>
    </source>
</reference>
<keyword evidence="10" id="KW-1185">Reference proteome</keyword>
<feature type="domain" description="Nuclear condensin complex subunit 3 C-terminal" evidence="8">
    <location>
        <begin position="490"/>
        <end position="755"/>
    </location>
</feature>
<keyword evidence="4" id="KW-0132">Cell division</keyword>
<keyword evidence="5" id="KW-0498">Mitosis</keyword>
<keyword evidence="3" id="KW-0158">Chromosome</keyword>
<evidence type="ECO:0000259" key="8">
    <source>
        <dbReference type="Pfam" id="PF12719"/>
    </source>
</evidence>
<dbReference type="PANTHER" id="PTHR14418:SF5">
    <property type="entry name" value="CONDENSIN COMPLEX SUBUNIT 3"/>
    <property type="match status" value="1"/>
</dbReference>
<dbReference type="Gene3D" id="1.25.10.10">
    <property type="entry name" value="Leucine-rich Repeat Variant"/>
    <property type="match status" value="2"/>
</dbReference>
<evidence type="ECO:0000256" key="7">
    <source>
        <dbReference type="ARBA" id="ARBA00023306"/>
    </source>
</evidence>
<sequence>MVQGEETVHSQIAALFHQAQEGQITHRKTSSLLKKILQSSDETLHEKEFTASFFHMTSILLSVKKQDIYVQKMFKFICSFFAYACESEKEPGGSRMYRFLENMMIFLLRGTEAKDKSVRYRVCFLLANCMQHLNEIRSDVLWNAIKERMVPRLYDKEANVRVQAVNGMARMQTYVEEAGHAPIMERYIEMMRHDPSADVRKAAMMNMDINEYTIPYILERCADVDVGIRKMLFKKRMSDIDWRWLTVEQRQLLLLHGLTDRDEMVKQGCLKMVFDGWMKHSENNLVILLSSLDVVSNVKVAEELLKGYFATITKLPEHNFDEKYWENLTPETIVYWRFFCEHINDHTELDVGDYIPSLSKYTEYLKVYQGHFRKSPEESQLAYEFIINQMLSVLKMLDFSDEVGRRVFYEEIKTLLMDEKSAETTLPLLVDCLERLCEDEKEFTRVMIDILTDIGELIERNDLPNQMEAMTLEEYSAEDLEQQSLLATIKCLYLIKVMLQKAKLSHVENVSLEGIIQEMILPSIESEIAIIQERGLECLGLICTLDKQSSIEYMPIFLSFVNLIEDSSKIKAIQIVFDLIILFGLNSFPDCVSPFNNETLNLLNVLKKCLYSKDPQVQTLTVQGFSKLFLFNILNESEILGGLFLLYYIPATNSNFKLEQSLNYFINLFSFSSIENQSLVTSHPSIHPGEKDSMLNIQQIAHQLIDWTDSTKCLKNPSSIQLFHPDLALELATEALNEPAAYAKHFVQIISKLKLNHSIKLETLESLHSTLSSLQRLISSIDSIQIHSTQNDLDNSNIESEISELLNQDPNDIKQQLEENQKIELDELSDISDLLNDD</sequence>
<dbReference type="Pfam" id="PF12719">
    <property type="entry name" value="Cnd3"/>
    <property type="match status" value="1"/>
</dbReference>
<gene>
    <name evidence="9" type="ORF">O9G_000949</name>
</gene>
<protein>
    <submittedName>
        <fullName evidence="9">Nuclear condensin complex subunit 3 domain-containing protein</fullName>
    </submittedName>
</protein>
<dbReference type="SUPFAM" id="SSF48371">
    <property type="entry name" value="ARM repeat"/>
    <property type="match status" value="1"/>
</dbReference>
<dbReference type="AlphaFoldDB" id="A0A075AND5"/>
<dbReference type="OrthoDB" id="27187at2759"/>
<keyword evidence="6" id="KW-0226">DNA condensation</keyword>
<proteinExistence type="inferred from homology"/>
<comment type="subcellular location">
    <subcellularLocation>
        <location evidence="1">Chromosome</location>
    </subcellularLocation>
</comment>
<dbReference type="GO" id="GO:0051301">
    <property type="term" value="P:cell division"/>
    <property type="evidence" value="ECO:0007669"/>
    <property type="project" value="UniProtKB-KW"/>
</dbReference>
<dbReference type="GO" id="GO:0000793">
    <property type="term" value="C:condensed chromosome"/>
    <property type="evidence" value="ECO:0007669"/>
    <property type="project" value="TreeGrafter"/>
</dbReference>
<evidence type="ECO:0000256" key="5">
    <source>
        <dbReference type="ARBA" id="ARBA00022776"/>
    </source>
</evidence>
<dbReference type="InterPro" id="IPR025977">
    <property type="entry name" value="Cnd3_C"/>
</dbReference>
<dbReference type="PANTHER" id="PTHR14418">
    <property type="entry name" value="CONDENSIN COMPLEX SUBUNIT 3-RELATED"/>
    <property type="match status" value="1"/>
</dbReference>
<dbReference type="HOGENOM" id="CLU_004446_1_1_1"/>
<keyword evidence="7" id="KW-0131">Cell cycle</keyword>
<name>A0A075AND5_ROZAC</name>
<dbReference type="Proteomes" id="UP000030755">
    <property type="component" value="Unassembled WGS sequence"/>
</dbReference>
<evidence type="ECO:0000256" key="2">
    <source>
        <dbReference type="ARBA" id="ARBA00006533"/>
    </source>
</evidence>
<comment type="similarity">
    <text evidence="2">Belongs to the CND3 (condensin subunit 3) family.</text>
</comment>
<evidence type="ECO:0000256" key="1">
    <source>
        <dbReference type="ARBA" id="ARBA00004286"/>
    </source>
</evidence>
<dbReference type="STRING" id="988480.A0A075AND5"/>
<organism evidence="9 10">
    <name type="scientific">Rozella allomycis (strain CSF55)</name>
    <dbReference type="NCBI Taxonomy" id="988480"/>
    <lineage>
        <taxon>Eukaryota</taxon>
        <taxon>Fungi</taxon>
        <taxon>Fungi incertae sedis</taxon>
        <taxon>Cryptomycota</taxon>
        <taxon>Cryptomycota incertae sedis</taxon>
        <taxon>Rozella</taxon>
    </lineage>
</organism>
<evidence type="ECO:0000313" key="9">
    <source>
        <dbReference type="EMBL" id="EPZ31304.1"/>
    </source>
</evidence>
<dbReference type="InterPro" id="IPR027165">
    <property type="entry name" value="CND3"/>
</dbReference>
<dbReference type="InterPro" id="IPR011989">
    <property type="entry name" value="ARM-like"/>
</dbReference>
<dbReference type="GO" id="GO:0000796">
    <property type="term" value="C:condensin complex"/>
    <property type="evidence" value="ECO:0007669"/>
    <property type="project" value="InterPro"/>
</dbReference>
<evidence type="ECO:0000256" key="4">
    <source>
        <dbReference type="ARBA" id="ARBA00022618"/>
    </source>
</evidence>